<evidence type="ECO:0000256" key="3">
    <source>
        <dbReference type="SAM" id="Coils"/>
    </source>
</evidence>
<dbReference type="SUPFAM" id="SSF52540">
    <property type="entry name" value="P-loop containing nucleoside triphosphate hydrolases"/>
    <property type="match status" value="1"/>
</dbReference>
<feature type="region of interest" description="Disordered" evidence="4">
    <location>
        <begin position="453"/>
        <end position="480"/>
    </location>
</feature>
<comment type="similarity">
    <text evidence="2">Belongs to the TRAFAC class myosin-kinesin ATPase superfamily. Kinesin family.</text>
</comment>
<keyword evidence="7" id="KW-1185">Reference proteome</keyword>
<organism evidence="6 7">
    <name type="scientific">Dunaliella salina</name>
    <name type="common">Green alga</name>
    <name type="synonym">Protococcus salinus</name>
    <dbReference type="NCBI Taxonomy" id="3046"/>
    <lineage>
        <taxon>Eukaryota</taxon>
        <taxon>Viridiplantae</taxon>
        <taxon>Chlorophyta</taxon>
        <taxon>core chlorophytes</taxon>
        <taxon>Chlorophyceae</taxon>
        <taxon>CS clade</taxon>
        <taxon>Chlamydomonadales</taxon>
        <taxon>Dunaliellaceae</taxon>
        <taxon>Dunaliella</taxon>
    </lineage>
</organism>
<keyword evidence="2" id="KW-0067">ATP-binding</keyword>
<feature type="binding site" evidence="2">
    <location>
        <begin position="94"/>
        <end position="101"/>
    </location>
    <ligand>
        <name>ATP</name>
        <dbReference type="ChEBI" id="CHEBI:30616"/>
    </ligand>
</feature>
<comment type="caution">
    <text evidence="6">The sequence shown here is derived from an EMBL/GenBank/DDBJ whole genome shotgun (WGS) entry which is preliminary data.</text>
</comment>
<dbReference type="InterPro" id="IPR027640">
    <property type="entry name" value="Kinesin-like_fam"/>
</dbReference>
<dbReference type="PROSITE" id="PS50067">
    <property type="entry name" value="KINESIN_MOTOR_2"/>
    <property type="match status" value="1"/>
</dbReference>
<dbReference type="InterPro" id="IPR001752">
    <property type="entry name" value="Kinesin_motor_dom"/>
</dbReference>
<dbReference type="PRINTS" id="PR00380">
    <property type="entry name" value="KINESINHEAVY"/>
</dbReference>
<feature type="coiled-coil region" evidence="3">
    <location>
        <begin position="597"/>
        <end position="624"/>
    </location>
</feature>
<dbReference type="PANTHER" id="PTHR47968:SF67">
    <property type="entry name" value="KINESIN MOTOR DOMAIN-CONTAINING PROTEIN"/>
    <property type="match status" value="1"/>
</dbReference>
<evidence type="ECO:0000256" key="2">
    <source>
        <dbReference type="PROSITE-ProRule" id="PRU00283"/>
    </source>
</evidence>
<name>A0ABQ7H4R0_DUNSA</name>
<proteinExistence type="inferred from homology"/>
<dbReference type="PANTHER" id="PTHR47968">
    <property type="entry name" value="CENTROMERE PROTEIN E"/>
    <property type="match status" value="1"/>
</dbReference>
<dbReference type="InterPro" id="IPR027417">
    <property type="entry name" value="P-loop_NTPase"/>
</dbReference>
<keyword evidence="2" id="KW-0547">Nucleotide-binding</keyword>
<dbReference type="InterPro" id="IPR056524">
    <property type="entry name" value="KIF6/9_C"/>
</dbReference>
<dbReference type="Proteomes" id="UP000815325">
    <property type="component" value="Unassembled WGS sequence"/>
</dbReference>
<dbReference type="InterPro" id="IPR036961">
    <property type="entry name" value="Kinesin_motor_dom_sf"/>
</dbReference>
<protein>
    <submittedName>
        <fullName evidence="6">Kinesin-like protein</fullName>
    </submittedName>
</protein>
<dbReference type="Pfam" id="PF00225">
    <property type="entry name" value="Kinesin"/>
    <property type="match status" value="2"/>
</dbReference>
<reference evidence="6" key="1">
    <citation type="submission" date="2017-08" db="EMBL/GenBank/DDBJ databases">
        <authorList>
            <person name="Polle J.E."/>
            <person name="Barry K."/>
            <person name="Cushman J."/>
            <person name="Schmutz J."/>
            <person name="Tran D."/>
            <person name="Hathwaick L.T."/>
            <person name="Yim W.C."/>
            <person name="Jenkins J."/>
            <person name="Mckie-Krisberg Z.M."/>
            <person name="Prochnik S."/>
            <person name="Lindquist E."/>
            <person name="Dockter R.B."/>
            <person name="Adam C."/>
            <person name="Molina H."/>
            <person name="Bunkerborg J."/>
            <person name="Jin E."/>
            <person name="Buchheim M."/>
            <person name="Magnuson J."/>
        </authorList>
    </citation>
    <scope>NUCLEOTIDE SEQUENCE</scope>
    <source>
        <strain evidence="6">CCAP 19/18</strain>
    </source>
</reference>
<evidence type="ECO:0000259" key="5">
    <source>
        <dbReference type="PROSITE" id="PS50067"/>
    </source>
</evidence>
<feature type="region of interest" description="Disordered" evidence="4">
    <location>
        <begin position="493"/>
        <end position="520"/>
    </location>
</feature>
<gene>
    <name evidence="6" type="ORF">DUNSADRAFT_10912</name>
</gene>
<evidence type="ECO:0000313" key="6">
    <source>
        <dbReference type="EMBL" id="KAF5841849.1"/>
    </source>
</evidence>
<keyword evidence="3" id="KW-0175">Coiled coil</keyword>
<dbReference type="Gene3D" id="3.40.850.10">
    <property type="entry name" value="Kinesin motor domain"/>
    <property type="match status" value="2"/>
</dbReference>
<evidence type="ECO:0000256" key="1">
    <source>
        <dbReference type="ARBA" id="ARBA00023175"/>
    </source>
</evidence>
<dbReference type="EMBL" id="MU069475">
    <property type="protein sequence ID" value="KAF5841849.1"/>
    <property type="molecule type" value="Genomic_DNA"/>
</dbReference>
<keyword evidence="1 2" id="KW-0505">Motor protein</keyword>
<accession>A0ABQ7H4R0</accession>
<sequence length="770" mass="84036">MVAKKTHVKVFIRTRPTASNFDGLKVDEDGCSVHVKLPKESGQVLGPNNAQDSYSFKFDGVLENATQDTMYTTAAHEVVDSLLAGYSGCVLAYGQTAAGKTFTMAGDLHNYVHRGIIPRSIHHTFQEIDMRVDKLYKVHVSYLEIYNEQLYDLLAENPGDSNGMAVQEDPTRGAYVRGLTLVEVKSEEEALAQYFLGEQVPHDLLLCTLCEHYTPTPQGVGTLTPFDRLLGSWALGLTSKLLLGGALKPITVHEAESSRRASKKPDFSQTLREAQSINKSLSFLEQTVTALARKEAHVPFRQSRLTSVLRDALGGNCKTVMVANIWGEPQHLEETLSTLRFASRVRTLTTELSLAESSDPALLLRRYERQIKELKQELAMRDALSGKARVNYDDLSDIEIREMNQLAKDFLQGRAEVDQLPTESIKRIKECYKQMRAVYSAAGAELQQQLESAEASLQRNGAQPRMSGSVPGTPGQNNRVGEVAEGERGFQVGTAPQEARPASMSVAGGLGSPPRAPASVVSKVPASVSGTLLQDESNSPKARDTSPGAFDDLAEAHGGVDRNAAFVHFKRDTAQGQSLAAAVKERSQQHKELMASVRDLGASVNAAKARIDELNATLGNKKTETPVQATDSEHSHLLQDLKAGKMHYRTTFDNFKEQRTTLDALAASLAEAKKALIVEFDKWLATASPLSKFTSAKGKADEDELDAAEAFERMQLTALSAADPDSAAYHAARKHTSMLRMSGNFKGSKAAAVNARRKEQELLINAGLKQ</sequence>
<feature type="domain" description="Kinesin motor" evidence="5">
    <location>
        <begin position="7"/>
        <end position="348"/>
    </location>
</feature>
<evidence type="ECO:0000313" key="7">
    <source>
        <dbReference type="Proteomes" id="UP000815325"/>
    </source>
</evidence>
<dbReference type="Pfam" id="PF23735">
    <property type="entry name" value="KIF9"/>
    <property type="match status" value="1"/>
</dbReference>
<evidence type="ECO:0000256" key="4">
    <source>
        <dbReference type="SAM" id="MobiDB-lite"/>
    </source>
</evidence>
<dbReference type="SMART" id="SM00129">
    <property type="entry name" value="KISc"/>
    <property type="match status" value="1"/>
</dbReference>